<dbReference type="AlphaFoldDB" id="A0A3B0FUJ3"/>
<name>A0A3B0FUJ3_PSEPS</name>
<evidence type="ECO:0000259" key="2">
    <source>
        <dbReference type="Pfam" id="PF23034"/>
    </source>
</evidence>
<comment type="caution">
    <text evidence="3">The sequence shown here is derived from an EMBL/GenBank/DDBJ whole genome shotgun (WGS) entry which is preliminary data.</text>
</comment>
<evidence type="ECO:0000313" key="4">
    <source>
        <dbReference type="Proteomes" id="UP000273159"/>
    </source>
</evidence>
<reference evidence="4" key="2">
    <citation type="submission" date="2018-10" db="EMBL/GenBank/DDBJ databases">
        <authorList>
            <person name="Wang Y."/>
            <person name="Wang J."/>
            <person name="Yang X."/>
            <person name="Wang Z."/>
            <person name="Huang Y."/>
        </authorList>
    </citation>
    <scope>NUCLEOTIDE SEQUENCE [LARGE SCALE GENOMIC DNA]</scope>
    <source>
        <strain evidence="4">J015</strain>
    </source>
</reference>
<dbReference type="EMBL" id="RBNH01000004">
    <property type="protein sequence ID" value="RKO25311.1"/>
    <property type="molecule type" value="Genomic_DNA"/>
</dbReference>
<dbReference type="InterPro" id="IPR055463">
    <property type="entry name" value="DUF7035"/>
</dbReference>
<evidence type="ECO:0000256" key="1">
    <source>
        <dbReference type="SAM" id="SignalP"/>
    </source>
</evidence>
<feature type="signal peptide" evidence="1">
    <location>
        <begin position="1"/>
        <end position="33"/>
    </location>
</feature>
<feature type="domain" description="DUF7035" evidence="2">
    <location>
        <begin position="41"/>
        <end position="150"/>
    </location>
</feature>
<feature type="chain" id="PRO_5017426462" description="DUF7035 domain-containing protein" evidence="1">
    <location>
        <begin position="34"/>
        <end position="916"/>
    </location>
</feature>
<evidence type="ECO:0000313" key="3">
    <source>
        <dbReference type="EMBL" id="RKO25311.1"/>
    </source>
</evidence>
<proteinExistence type="predicted"/>
<organism evidence="3 4">
    <name type="scientific">Pseudarthrobacter phenanthrenivorans</name>
    <name type="common">Arthrobacter phenanthrenivorans</name>
    <dbReference type="NCBI Taxonomy" id="361575"/>
    <lineage>
        <taxon>Bacteria</taxon>
        <taxon>Bacillati</taxon>
        <taxon>Actinomycetota</taxon>
        <taxon>Actinomycetes</taxon>
        <taxon>Micrococcales</taxon>
        <taxon>Micrococcaceae</taxon>
        <taxon>Pseudarthrobacter</taxon>
    </lineage>
</organism>
<protein>
    <recommendedName>
        <fullName evidence="2">DUF7035 domain-containing protein</fullName>
    </recommendedName>
</protein>
<dbReference type="Pfam" id="PF23034">
    <property type="entry name" value="DUF7035"/>
    <property type="match status" value="1"/>
</dbReference>
<dbReference type="RefSeq" id="WP_120691892.1">
    <property type="nucleotide sequence ID" value="NZ_RBNH01000004.1"/>
</dbReference>
<gene>
    <name evidence="3" type="ORF">D7Z96_05715</name>
</gene>
<sequence>MSSTSARQRRLSSALVAVLVLAAFFLQPLPASAVDVGSEQDTAGPQIASFSSTPAAVDVRLTAATITATAQITDDLSGLNVARVFYRSPSGIQSQTFVFGSHNRTSGDALSGMYSSSVSIDTQQESGIWRVSGATTTDAVGNTRSYSEAEARAFGTADFTVTSNRDATKPAVTAVRWSPSPLDVSGGDGMPVFEWDATDEGGSGVYYVNISVISPSLRQRISGQAVDFSSTVRNAHTFTAVGTMGTPTGSGVSFESGVPQYSEPGTWTVNYVQVMDRANNQTTYQGTALAAILQGPFVVAANPTDTTDPVISAYRFSPASIDVSTAPKSVDVEIDVSDELSGVQAGWVTFKSPIITTASPQFITRTASFFQTLPQPRITAGTLTASVTFPTYDRSGDWSVDQVCVVDRVKHVVCRSGAALGPLGPTGLNVVANEPPAVAVTGVQNGATYQAGSVPAAACDVRDREDGVVSGVQPVVTGPDAGGAYTATCSYTDRGGKTGTATVTYKVEGPVNTPPTVTVTGVTATSYELGAEPVPGCTVTDAEDTGETAVPAVGPAGGAHGLGARAVTCSYTDDGGLTATSSVTYTVVDTGLPTLSGAPTTSPNAAGWYRGDVTIHWTAEDTGTGIDPATVPVDETISTEGTGQTRTASVADLAGNTATATSAPAVNIDRTAPSVGTPSFSLNPKATTQSTTLSAAVSDNLSGVVGGEYFLESDPGAGNGTPLTLSADKATLTHVFGTNLAPGVYTVGVRSMDAAGNWSATTTELLVVYDPNGGFVTGGGHIASPAGAWAADPSASGRATFGFVSKYQKGAATPTGNTEFQFNAGGLNFSSTSYEWLVISGARAQYKGNGTVNGVAGYKFLLTATDGAVNGGGGADKFRIKITKDGTVVYDNLLGAADDATNAQVLTGGSIVIHAK</sequence>
<keyword evidence="1" id="KW-0732">Signal</keyword>
<dbReference type="Proteomes" id="UP000273159">
    <property type="component" value="Unassembled WGS sequence"/>
</dbReference>
<reference evidence="3 4" key="1">
    <citation type="submission" date="2018-10" db="EMBL/GenBank/DDBJ databases">
        <title>Genome-guide identification and characterization of bacteria that degrade polycyclic aromatic hydrocarbons and resist hexavalent chromium simultaneously.</title>
        <authorList>
            <person name="Feng H."/>
        </authorList>
    </citation>
    <scope>NUCLEOTIDE SEQUENCE [LARGE SCALE GENOMIC DNA]</scope>
    <source>
        <strain evidence="3 4">J015</strain>
    </source>
</reference>
<accession>A0A3B0FUJ3</accession>